<evidence type="ECO:0000313" key="1">
    <source>
        <dbReference type="EMBL" id="RDH34947.1"/>
    </source>
</evidence>
<dbReference type="Proteomes" id="UP000253729">
    <property type="component" value="Unassembled WGS sequence"/>
</dbReference>
<dbReference type="AlphaFoldDB" id="A0A3F3Q7C5"/>
<accession>A0A3F3Q7C5</accession>
<reference evidence="1 2" key="1">
    <citation type="submission" date="2018-07" db="EMBL/GenBank/DDBJ databases">
        <title>The genomes of Aspergillus section Nigri reveals drivers in fungal speciation.</title>
        <authorList>
            <consortium name="DOE Joint Genome Institute"/>
            <person name="Vesth T.C."/>
            <person name="Nybo J."/>
            <person name="Theobald S."/>
            <person name="Brandl J."/>
            <person name="Frisvad J.C."/>
            <person name="Nielsen K.F."/>
            <person name="Lyhne E.K."/>
            <person name="Kogle M.E."/>
            <person name="Kuo A."/>
            <person name="Riley R."/>
            <person name="Clum A."/>
            <person name="Nolan M."/>
            <person name="Lipzen A."/>
            <person name="Salamov A."/>
            <person name="Henrissat B."/>
            <person name="Wiebenga A."/>
            <person name="De vries R.P."/>
            <person name="Grigoriev I.V."/>
            <person name="Mortensen U.H."/>
            <person name="Andersen M.R."/>
            <person name="Baker S.E."/>
        </authorList>
    </citation>
    <scope>NUCLEOTIDE SEQUENCE [LARGE SCALE GENOMIC DNA]</scope>
    <source>
        <strain evidence="1 2">CBS 139.54b</strain>
    </source>
</reference>
<gene>
    <name evidence="1" type="ORF">BDQ94DRAFT_141190</name>
</gene>
<name>A0A3F3Q7C5_9EURO</name>
<dbReference type="RefSeq" id="XP_026627969.1">
    <property type="nucleotide sequence ID" value="XM_026765774.1"/>
</dbReference>
<dbReference type="GeneID" id="38134130"/>
<dbReference type="EMBL" id="KZ852042">
    <property type="protein sequence ID" value="RDH34947.1"/>
    <property type="molecule type" value="Genomic_DNA"/>
</dbReference>
<evidence type="ECO:0000313" key="2">
    <source>
        <dbReference type="Proteomes" id="UP000253729"/>
    </source>
</evidence>
<protein>
    <submittedName>
        <fullName evidence="1">Uncharacterized protein</fullName>
    </submittedName>
</protein>
<keyword evidence="2" id="KW-1185">Reference proteome</keyword>
<organism evidence="1 2">
    <name type="scientific">Aspergillus welwitschiae</name>
    <dbReference type="NCBI Taxonomy" id="1341132"/>
    <lineage>
        <taxon>Eukaryota</taxon>
        <taxon>Fungi</taxon>
        <taxon>Dikarya</taxon>
        <taxon>Ascomycota</taxon>
        <taxon>Pezizomycotina</taxon>
        <taxon>Eurotiomycetes</taxon>
        <taxon>Eurotiomycetidae</taxon>
        <taxon>Eurotiales</taxon>
        <taxon>Aspergillaceae</taxon>
        <taxon>Aspergillus</taxon>
        <taxon>Aspergillus subgen. Circumdati</taxon>
    </lineage>
</organism>
<proteinExistence type="predicted"/>
<sequence length="61" mass="6875">MRLTGQFDPRNFAPPGIPWRLNSPALTLLSSQLLPIIFLLRLMSSTQHTAQLRLPPFVCAM</sequence>